<keyword evidence="1" id="KW-1133">Transmembrane helix</keyword>
<protein>
    <submittedName>
        <fullName evidence="2">NADH dehydrogenase subunit 6</fullName>
    </submittedName>
</protein>
<keyword evidence="2" id="KW-0496">Mitochondrion</keyword>
<keyword evidence="1" id="KW-0472">Membrane</keyword>
<geneLocation type="mitochondrion" evidence="2"/>
<feature type="transmembrane region" description="Helical" evidence="1">
    <location>
        <begin position="42"/>
        <end position="68"/>
    </location>
</feature>
<proteinExistence type="predicted"/>
<feature type="transmembrane region" description="Helical" evidence="1">
    <location>
        <begin position="6"/>
        <end position="30"/>
    </location>
</feature>
<name>A0A343RQB8_9HEMI</name>
<accession>A0A343RQB8</accession>
<dbReference type="AlphaFoldDB" id="A0A343RQB8"/>
<sequence length="160" mass="18453">MLNFMLTLVIIWSITLMTLNHPLSMGLVLLMQTFMVAMIMGYIMESFFFSYIIIMIMMSGALVLFIYMSSVASNEKFNTPMKNIIMMTSLFILIYFVLKTTKCETIIINNLMSIENMSLMKIFNSMTSMITMMIIMYLLMTMIVVSNNAKVSEGPLRMKK</sequence>
<feature type="transmembrane region" description="Helical" evidence="1">
    <location>
        <begin position="119"/>
        <end position="145"/>
    </location>
</feature>
<evidence type="ECO:0000256" key="1">
    <source>
        <dbReference type="SAM" id="Phobius"/>
    </source>
</evidence>
<reference evidence="2" key="1">
    <citation type="submission" date="2017-10" db="EMBL/GenBank/DDBJ databases">
        <title>The first complete mitochondrial genome of the subfamily Phyllocephalinae (Heteroptera: Pentatomidae) and its related phylogenetic analysis.</title>
        <authorList>
            <person name="Zhao Q."/>
            <person name="Wei J."/>
            <person name="Li M."/>
            <person name="Zhao W."/>
            <person name="Zhang H."/>
        </authorList>
    </citation>
    <scope>NUCLEOTIDE SEQUENCE</scope>
</reference>
<organism evidence="2">
    <name type="scientific">Gonopsis affinis</name>
    <dbReference type="NCBI Taxonomy" id="1874122"/>
    <lineage>
        <taxon>Eukaryota</taxon>
        <taxon>Metazoa</taxon>
        <taxon>Ecdysozoa</taxon>
        <taxon>Arthropoda</taxon>
        <taxon>Hexapoda</taxon>
        <taxon>Insecta</taxon>
        <taxon>Pterygota</taxon>
        <taxon>Neoptera</taxon>
        <taxon>Paraneoptera</taxon>
        <taxon>Hemiptera</taxon>
        <taxon>Heteroptera</taxon>
        <taxon>Panheteroptera</taxon>
        <taxon>Pentatomomorpha</taxon>
        <taxon>Pentatomoidea</taxon>
        <taxon>Pentatomidae</taxon>
        <taxon>Phyllocephalinae</taxon>
        <taxon>Gonopsis</taxon>
    </lineage>
</organism>
<evidence type="ECO:0000313" key="2">
    <source>
        <dbReference type="EMBL" id="AUF71511.1"/>
    </source>
</evidence>
<feature type="transmembrane region" description="Helical" evidence="1">
    <location>
        <begin position="80"/>
        <end position="98"/>
    </location>
</feature>
<keyword evidence="1" id="KW-0812">Transmembrane</keyword>
<dbReference type="EMBL" id="MG182695">
    <property type="protein sequence ID" value="AUF71511.1"/>
    <property type="molecule type" value="Genomic_DNA"/>
</dbReference>
<gene>
    <name evidence="2" type="primary">nad6</name>
</gene>